<reference evidence="2" key="1">
    <citation type="journal article" date="2012" name="Nat. Biotechnol.">
        <title>Reference genome sequence of the model plant Setaria.</title>
        <authorList>
            <person name="Bennetzen J.L."/>
            <person name="Schmutz J."/>
            <person name="Wang H."/>
            <person name="Percifield R."/>
            <person name="Hawkins J."/>
            <person name="Pontaroli A.C."/>
            <person name="Estep M."/>
            <person name="Feng L."/>
            <person name="Vaughn J.N."/>
            <person name="Grimwood J."/>
            <person name="Jenkins J."/>
            <person name="Barry K."/>
            <person name="Lindquist E."/>
            <person name="Hellsten U."/>
            <person name="Deshpande S."/>
            <person name="Wang X."/>
            <person name="Wu X."/>
            <person name="Mitros T."/>
            <person name="Triplett J."/>
            <person name="Yang X."/>
            <person name="Ye C.Y."/>
            <person name="Mauro-Herrera M."/>
            <person name="Wang L."/>
            <person name="Li P."/>
            <person name="Sharma M."/>
            <person name="Sharma R."/>
            <person name="Ronald P.C."/>
            <person name="Panaud O."/>
            <person name="Kellogg E.A."/>
            <person name="Brutnell T.P."/>
            <person name="Doust A.N."/>
            <person name="Tuskan G.A."/>
            <person name="Rokhsar D."/>
            <person name="Devos K.M."/>
        </authorList>
    </citation>
    <scope>NUCLEOTIDE SEQUENCE [LARGE SCALE GENOMIC DNA]</scope>
    <source>
        <strain evidence="2">cv. Yugu1</strain>
    </source>
</reference>
<proteinExistence type="predicted"/>
<dbReference type="EMBL" id="AGNK02003010">
    <property type="status" value="NOT_ANNOTATED_CDS"/>
    <property type="molecule type" value="Genomic_DNA"/>
</dbReference>
<evidence type="ECO:0000313" key="1">
    <source>
        <dbReference type="EnsemblPlants" id="KQL05207"/>
    </source>
</evidence>
<keyword evidence="2" id="KW-1185">Reference proteome</keyword>
<dbReference type="InParanoid" id="K3XNW5"/>
<reference evidence="1" key="2">
    <citation type="submission" date="2018-08" db="UniProtKB">
        <authorList>
            <consortium name="EnsemblPlants"/>
        </authorList>
    </citation>
    <scope>IDENTIFICATION</scope>
    <source>
        <strain evidence="1">Yugu1</strain>
    </source>
</reference>
<dbReference type="Gramene" id="KQL05207">
    <property type="protein sequence ID" value="KQL05207"/>
    <property type="gene ID" value="SETIT_003588mg"/>
</dbReference>
<dbReference type="EnsemblPlants" id="KQL05207">
    <property type="protein sequence ID" value="KQL05207"/>
    <property type="gene ID" value="SETIT_003588mg"/>
</dbReference>
<organism evidence="1 2">
    <name type="scientific">Setaria italica</name>
    <name type="common">Foxtail millet</name>
    <name type="synonym">Panicum italicum</name>
    <dbReference type="NCBI Taxonomy" id="4555"/>
    <lineage>
        <taxon>Eukaryota</taxon>
        <taxon>Viridiplantae</taxon>
        <taxon>Streptophyta</taxon>
        <taxon>Embryophyta</taxon>
        <taxon>Tracheophyta</taxon>
        <taxon>Spermatophyta</taxon>
        <taxon>Magnoliopsida</taxon>
        <taxon>Liliopsida</taxon>
        <taxon>Poales</taxon>
        <taxon>Poaceae</taxon>
        <taxon>PACMAD clade</taxon>
        <taxon>Panicoideae</taxon>
        <taxon>Panicodae</taxon>
        <taxon>Paniceae</taxon>
        <taxon>Cenchrinae</taxon>
        <taxon>Setaria</taxon>
    </lineage>
</organism>
<dbReference type="HOGENOM" id="CLU_2610576_0_0_1"/>
<dbReference type="AlphaFoldDB" id="K3XNW5"/>
<sequence length="79" mass="8120">MLLPSSHAFLLEDLRGLGVPAAPGSPDVSTPLPRFCPSPKPCPIASDAILSSALSFPFAADALDGFLAEKSTPFPLVSV</sequence>
<accession>K3XNW5</accession>
<dbReference type="Proteomes" id="UP000004995">
    <property type="component" value="Unassembled WGS sequence"/>
</dbReference>
<protein>
    <submittedName>
        <fullName evidence="1">Uncharacterized protein</fullName>
    </submittedName>
</protein>
<evidence type="ECO:0000313" key="2">
    <source>
        <dbReference type="Proteomes" id="UP000004995"/>
    </source>
</evidence>
<name>K3XNW5_SETIT</name>